<dbReference type="InterPro" id="IPR024810">
    <property type="entry name" value="MAB21L/cGLR"/>
</dbReference>
<evidence type="ECO:0000256" key="1">
    <source>
        <dbReference type="ARBA" id="ARBA00008307"/>
    </source>
</evidence>
<dbReference type="Proteomes" id="UP000596742">
    <property type="component" value="Unassembled WGS sequence"/>
</dbReference>
<dbReference type="Pfam" id="PF20266">
    <property type="entry name" value="Mab-21_C"/>
    <property type="match status" value="1"/>
</dbReference>
<dbReference type="PANTHER" id="PTHR10656:SF69">
    <property type="entry name" value="MAB-21-LIKE HHH_H2TH-LIKE DOMAIN-CONTAINING PROTEIN"/>
    <property type="match status" value="1"/>
</dbReference>
<feature type="domain" description="Mab-21-like HhH/H2TH-like" evidence="3">
    <location>
        <begin position="242"/>
        <end position="330"/>
    </location>
</feature>
<dbReference type="AlphaFoldDB" id="A0A8B6DYY5"/>
<proteinExistence type="inferred from homology"/>
<dbReference type="Pfam" id="PF03281">
    <property type="entry name" value="Mab-21"/>
    <property type="match status" value="1"/>
</dbReference>
<comment type="caution">
    <text evidence="4">The sequence shown here is derived from an EMBL/GenBank/DDBJ whole genome shotgun (WGS) entry which is preliminary data.</text>
</comment>
<dbReference type="SMART" id="SM01265">
    <property type="entry name" value="Mab-21"/>
    <property type="match status" value="1"/>
</dbReference>
<comment type="similarity">
    <text evidence="1">Belongs to the mab-21 family.</text>
</comment>
<evidence type="ECO:0000313" key="5">
    <source>
        <dbReference type="Proteomes" id="UP000596742"/>
    </source>
</evidence>
<evidence type="ECO:0000259" key="3">
    <source>
        <dbReference type="Pfam" id="PF20266"/>
    </source>
</evidence>
<dbReference type="OrthoDB" id="5950246at2759"/>
<reference evidence="4" key="1">
    <citation type="submission" date="2018-11" db="EMBL/GenBank/DDBJ databases">
        <authorList>
            <person name="Alioto T."/>
            <person name="Alioto T."/>
        </authorList>
    </citation>
    <scope>NUCLEOTIDE SEQUENCE</scope>
</reference>
<dbReference type="InterPro" id="IPR046906">
    <property type="entry name" value="Mab-21_HhH/H2TH-like"/>
</dbReference>
<keyword evidence="5" id="KW-1185">Reference proteome</keyword>
<evidence type="ECO:0000313" key="4">
    <source>
        <dbReference type="EMBL" id="VDI26683.1"/>
    </source>
</evidence>
<organism evidence="4 5">
    <name type="scientific">Mytilus galloprovincialis</name>
    <name type="common">Mediterranean mussel</name>
    <dbReference type="NCBI Taxonomy" id="29158"/>
    <lineage>
        <taxon>Eukaryota</taxon>
        <taxon>Metazoa</taxon>
        <taxon>Spiralia</taxon>
        <taxon>Lophotrochozoa</taxon>
        <taxon>Mollusca</taxon>
        <taxon>Bivalvia</taxon>
        <taxon>Autobranchia</taxon>
        <taxon>Pteriomorphia</taxon>
        <taxon>Mytilida</taxon>
        <taxon>Mytiloidea</taxon>
        <taxon>Mytilidae</taxon>
        <taxon>Mytilinae</taxon>
        <taxon>Mytilus</taxon>
    </lineage>
</organism>
<accession>A0A8B6DYY5</accession>
<gene>
    <name evidence="4" type="ORF">MGAL_10B041037</name>
</gene>
<dbReference type="Gene3D" id="1.10.1410.40">
    <property type="match status" value="1"/>
</dbReference>
<dbReference type="InterPro" id="IPR046903">
    <property type="entry name" value="Mab-21-like_nuc_Trfase"/>
</dbReference>
<feature type="domain" description="Mab-21-like nucleotidyltransferase" evidence="2">
    <location>
        <begin position="159"/>
        <end position="234"/>
    </location>
</feature>
<evidence type="ECO:0008006" key="6">
    <source>
        <dbReference type="Google" id="ProtNLM"/>
    </source>
</evidence>
<protein>
    <recommendedName>
        <fullName evidence="6">Mab-21-like HhH/H2TH-like domain-containing protein</fullName>
    </recommendedName>
</protein>
<evidence type="ECO:0000259" key="2">
    <source>
        <dbReference type="Pfam" id="PF03281"/>
    </source>
</evidence>
<dbReference type="PANTHER" id="PTHR10656">
    <property type="entry name" value="CELL FATE DETERMINING PROTEIN MAB21-RELATED"/>
    <property type="match status" value="1"/>
</dbReference>
<sequence length="677" mass="79343">MMQNTQDLEAYSNRLYQYMCDEVVGSEKTVSKTRLLYKLQDDISNKKQYSVISSGSKAEGLNLPGSDFDIMILIKEYEVYEEEQGDREGVLFLDTEHAAPGFTMLKVKHELSSPFQPTETINGKYLSNRDLYDFLLDEFSFMEPVLEVHGPSFCFPKLMDIDIVTCIKCYTWPSVARKWISRFRPTGWPSDDIISNSFSQGILLVPVGSKSACGESNPLEWRFSFSLVEKLLVHSFNHCQLLCYSLLKIWLKEILNEDNVLNKTLCSYHLKTLIFWILEEDENLEWNPQDLLHCFLVCIKRLRYWIVYEYIPNFFIPEHNMIDKKHTHGIYAYLSSFLNKILENWKIMLIAPSMCNFSLLTPVSFNRQFECLNALDKAVLPIGCSMIFNLNLICDSQLYSVIYRIIHKRLPNSARNLCALIFLVENKRILNSVETSNDKNKCYYYQYKRFVAHGLMNTFYRAGYGWLLLAAFFYSKQEYKHMFPILEFSSNLLCLYTDFIQDRGSVPSFKEVSKMKRMINSRYFLKRIKYEIARIHQLDYDNFTAAPFQCVSHDHLCGIEMVGTSQLLLLFHYLRFLYSCQQEHRDETQYHLGLLKTTSEREIREQKNIFLISTPYGFLLKAVQLLSDNVELASGALEMKYEVGKRLLNGLFNMGLEVEEMESLFRTFENTQMITDY</sequence>
<dbReference type="EMBL" id="UYJE01004268">
    <property type="protein sequence ID" value="VDI26683.1"/>
    <property type="molecule type" value="Genomic_DNA"/>
</dbReference>
<name>A0A8B6DYY5_MYTGA</name>